<dbReference type="AlphaFoldDB" id="A0A6B2NJZ3"/>
<sequence>MYKKRFAALAMVGTSFAATIALAQEFQPYGSVEGWNVFVDTAKKSCLIESVDAAENVVQMGLTKDRGVAYIGVFTKAETGIKKGEAEPIAILLGEKLFIGEATGMRGNITKGYSGGYVLTDDPSVVEAVAKEYEMIVFPEKAYTFAVNLTGTYKAIEMARECNAKQLE</sequence>
<evidence type="ECO:0000313" key="2">
    <source>
        <dbReference type="EMBL" id="NDW44326.1"/>
    </source>
</evidence>
<feature type="signal peptide" evidence="1">
    <location>
        <begin position="1"/>
        <end position="23"/>
    </location>
</feature>
<dbReference type="EMBL" id="JAAGOX010000008">
    <property type="protein sequence ID" value="NDW44326.1"/>
    <property type="molecule type" value="Genomic_DNA"/>
</dbReference>
<evidence type="ECO:0000256" key="1">
    <source>
        <dbReference type="SAM" id="SignalP"/>
    </source>
</evidence>
<dbReference type="RefSeq" id="WP_164128315.1">
    <property type="nucleotide sequence ID" value="NZ_JAAGOX010000008.1"/>
</dbReference>
<name>A0A6B2NJZ3_9RHOB</name>
<organism evidence="2">
    <name type="scientific">Ruegeria sp. PrR005</name>
    <dbReference type="NCBI Taxonomy" id="2706882"/>
    <lineage>
        <taxon>Bacteria</taxon>
        <taxon>Pseudomonadati</taxon>
        <taxon>Pseudomonadota</taxon>
        <taxon>Alphaproteobacteria</taxon>
        <taxon>Rhodobacterales</taxon>
        <taxon>Roseobacteraceae</taxon>
        <taxon>Ruegeria</taxon>
    </lineage>
</organism>
<keyword evidence="1" id="KW-0732">Signal</keyword>
<feature type="chain" id="PRO_5025349938" evidence="1">
    <location>
        <begin position="24"/>
        <end position="168"/>
    </location>
</feature>
<comment type="caution">
    <text evidence="2">The sequence shown here is derived from an EMBL/GenBank/DDBJ whole genome shotgun (WGS) entry which is preliminary data.</text>
</comment>
<protein>
    <submittedName>
        <fullName evidence="2">Uncharacterized protein</fullName>
    </submittedName>
</protein>
<accession>A0A6B2NJZ3</accession>
<reference evidence="2" key="1">
    <citation type="submission" date="2020-02" db="EMBL/GenBank/DDBJ databases">
        <title>Delineation of the pyrene-degrading pathway in Roseobacter clade bacteria by genomic analysis.</title>
        <authorList>
            <person name="Zhou H."/>
            <person name="Wang H."/>
        </authorList>
    </citation>
    <scope>NUCLEOTIDE SEQUENCE</scope>
    <source>
        <strain evidence="2">PrR005</strain>
    </source>
</reference>
<proteinExistence type="predicted"/>
<gene>
    <name evidence="2" type="ORF">G0P99_05100</name>
</gene>